<reference evidence="2" key="1">
    <citation type="submission" date="2025-08" db="UniProtKB">
        <authorList>
            <consortium name="RefSeq"/>
        </authorList>
    </citation>
    <scope>IDENTIFICATION</scope>
</reference>
<feature type="compositionally biased region" description="Low complexity" evidence="1">
    <location>
        <begin position="83"/>
        <end position="95"/>
    </location>
</feature>
<protein>
    <submittedName>
        <fullName evidence="2">Vegetative cell wall protein gp1-like</fullName>
    </submittedName>
</protein>
<feature type="compositionally biased region" description="Low complexity" evidence="1">
    <location>
        <begin position="49"/>
        <end position="66"/>
    </location>
</feature>
<dbReference type="AlphaFoldDB" id="A0A1S3XJ00"/>
<feature type="region of interest" description="Disordered" evidence="1">
    <location>
        <begin position="22"/>
        <end position="130"/>
    </location>
</feature>
<accession>A0A1S3XJ00</accession>
<gene>
    <name evidence="2" type="primary">LOC107765670</name>
</gene>
<evidence type="ECO:0000256" key="1">
    <source>
        <dbReference type="SAM" id="MobiDB-lite"/>
    </source>
</evidence>
<dbReference type="PaxDb" id="4097-A0A1S3XJ00"/>
<dbReference type="KEGG" id="nta:107765670"/>
<sequence length="130" mass="13669">MTVAPSPFAKQPWTTKQAQLLAYDEQQPSLPPPAARLPVVLPSPPSPSRPLQLPHVEPSPSTTASRRPPPHPNDTAQHQPMTPSAAASPAAAAAAPHDHPRLPPASPPQSKWPASALSFSTLTNSPCDLQ</sequence>
<dbReference type="RefSeq" id="XP_016439829.1">
    <property type="nucleotide sequence ID" value="XM_016584343.1"/>
</dbReference>
<name>A0A1S3XJ00_TOBAC</name>
<evidence type="ECO:0000313" key="2">
    <source>
        <dbReference type="RefSeq" id="XP_016439829.1"/>
    </source>
</evidence>
<organism evidence="2">
    <name type="scientific">Nicotiana tabacum</name>
    <name type="common">Common tobacco</name>
    <dbReference type="NCBI Taxonomy" id="4097"/>
    <lineage>
        <taxon>Eukaryota</taxon>
        <taxon>Viridiplantae</taxon>
        <taxon>Streptophyta</taxon>
        <taxon>Embryophyta</taxon>
        <taxon>Tracheophyta</taxon>
        <taxon>Spermatophyta</taxon>
        <taxon>Magnoliopsida</taxon>
        <taxon>eudicotyledons</taxon>
        <taxon>Gunneridae</taxon>
        <taxon>Pentapetalae</taxon>
        <taxon>asterids</taxon>
        <taxon>lamiids</taxon>
        <taxon>Solanales</taxon>
        <taxon>Solanaceae</taxon>
        <taxon>Nicotianoideae</taxon>
        <taxon>Nicotianeae</taxon>
        <taxon>Nicotiana</taxon>
    </lineage>
</organism>
<feature type="compositionally biased region" description="Pro residues" evidence="1">
    <location>
        <begin position="29"/>
        <end position="48"/>
    </location>
</feature>
<proteinExistence type="predicted"/>
<feature type="compositionally biased region" description="Polar residues" evidence="1">
    <location>
        <begin position="117"/>
        <end position="130"/>
    </location>
</feature>